<dbReference type="Pfam" id="PF22612">
    <property type="entry name" value="GH113"/>
    <property type="match status" value="1"/>
</dbReference>
<dbReference type="Gene3D" id="3.20.20.80">
    <property type="entry name" value="Glycosidases"/>
    <property type="match status" value="1"/>
</dbReference>
<accession>A0A150F5P7</accession>
<dbReference type="SUPFAM" id="SSF51445">
    <property type="entry name" value="(Trans)glycosidases"/>
    <property type="match status" value="1"/>
</dbReference>
<comment type="caution">
    <text evidence="1">The sequence shown here is derived from an EMBL/GenBank/DDBJ whole genome shotgun (WGS) entry which is preliminary data.</text>
</comment>
<dbReference type="OrthoDB" id="9773531at2"/>
<dbReference type="InterPro" id="IPR055151">
    <property type="entry name" value="GH113"/>
</dbReference>
<dbReference type="Proteomes" id="UP000075430">
    <property type="component" value="Unassembled WGS sequence"/>
</dbReference>
<keyword evidence="2" id="KW-1185">Reference proteome</keyword>
<gene>
    <name evidence="1" type="ORF">AXI58_03280</name>
</gene>
<dbReference type="EMBL" id="LSBA01000036">
    <property type="protein sequence ID" value="KXZ15294.1"/>
    <property type="molecule type" value="Genomic_DNA"/>
</dbReference>
<evidence type="ECO:0000313" key="2">
    <source>
        <dbReference type="Proteomes" id="UP000075430"/>
    </source>
</evidence>
<dbReference type="RefSeq" id="WP_061522949.1">
    <property type="nucleotide sequence ID" value="NZ_JARLZY010000006.1"/>
</dbReference>
<evidence type="ECO:0008006" key="3">
    <source>
        <dbReference type="Google" id="ProtNLM"/>
    </source>
</evidence>
<sequence>MTDIVILKDSKNNPFYPKTHTSAVAGLDDKLSDYDNRMINVELSNLVVNPLKWKGGNASAFGRKQYSDIYHDASKLNLNTLTIPLQIAAADASDSNPVITDYSYNEAWEAIPKAKRDGYRVILEPYPYIANGTVAETDWIPTDIEQWFSVWGRHLKNLAATCEENGVDGLYIASNLVHMESFTDKWKSLISDVRTVYTGKILYRTNYWVTASWAPDYVAAYENKLNNALFGLVDIIAIAAYFELTDNKNPSVDELIDAIYNVPLYGRGQNIFEEIQAFYDKWKKPVFFGELGIPPYSNSPEQPHNAFGDLGEYNESIQSNWFEAWVRVFQTQEWWLGYSIYTITDEKSVYNVMGRKAETVIRGQSLGGQQFSMSEVIKQLNDLKKQIAELQNK</sequence>
<name>A0A150F5P7_9BACI</name>
<protein>
    <recommendedName>
        <fullName evidence="3">Hydrolase</fullName>
    </recommendedName>
</protein>
<reference evidence="2" key="1">
    <citation type="submission" date="2016-02" db="EMBL/GenBank/DDBJ databases">
        <authorList>
            <person name="Dunlap C."/>
        </authorList>
    </citation>
    <scope>NUCLEOTIDE SEQUENCE [LARGE SCALE GENOMIC DNA]</scope>
    <source>
        <strain evidence="2">NRRL B-41092</strain>
    </source>
</reference>
<evidence type="ECO:0000313" key="1">
    <source>
        <dbReference type="EMBL" id="KXZ15294.1"/>
    </source>
</evidence>
<dbReference type="STRING" id="1793963.AXI58_03280"/>
<proteinExistence type="predicted"/>
<dbReference type="InterPro" id="IPR017853">
    <property type="entry name" value="GH"/>
</dbReference>
<organism evidence="1 2">
    <name type="scientific">Bacillus nakamurai</name>
    <dbReference type="NCBI Taxonomy" id="1793963"/>
    <lineage>
        <taxon>Bacteria</taxon>
        <taxon>Bacillati</taxon>
        <taxon>Bacillota</taxon>
        <taxon>Bacilli</taxon>
        <taxon>Bacillales</taxon>
        <taxon>Bacillaceae</taxon>
        <taxon>Bacillus</taxon>
    </lineage>
</organism>
<dbReference type="AlphaFoldDB" id="A0A150F5P7"/>
<dbReference type="CDD" id="cd19608">
    <property type="entry name" value="GH113_mannanase-like"/>
    <property type="match status" value="1"/>
</dbReference>